<gene>
    <name evidence="1" type="ORF">D3273_22805</name>
</gene>
<evidence type="ECO:0000313" key="2">
    <source>
        <dbReference type="Proteomes" id="UP000290759"/>
    </source>
</evidence>
<comment type="caution">
    <text evidence="1">The sequence shown here is derived from an EMBL/GenBank/DDBJ whole genome shotgun (WGS) entry which is preliminary data.</text>
</comment>
<keyword evidence="2" id="KW-1185">Reference proteome</keyword>
<evidence type="ECO:0000313" key="1">
    <source>
        <dbReference type="EMBL" id="RYC29645.1"/>
    </source>
</evidence>
<reference evidence="1 2" key="2">
    <citation type="submission" date="2019-02" db="EMBL/GenBank/DDBJ databases">
        <title>'Lichenibacterium ramalinii' gen. nov. sp. nov., 'Lichenibacterium minor' gen. nov. sp. nov.</title>
        <authorList>
            <person name="Pankratov T."/>
        </authorList>
    </citation>
    <scope>NUCLEOTIDE SEQUENCE [LARGE SCALE GENOMIC DNA]</scope>
    <source>
        <strain evidence="1 2">RmlP026</strain>
    </source>
</reference>
<protein>
    <submittedName>
        <fullName evidence="1">Uncharacterized protein</fullName>
    </submittedName>
</protein>
<dbReference type="Proteomes" id="UP000290759">
    <property type="component" value="Unassembled WGS sequence"/>
</dbReference>
<proteinExistence type="predicted"/>
<accession>A0A4Q2U4D6</accession>
<reference evidence="1 2" key="1">
    <citation type="submission" date="2018-12" db="EMBL/GenBank/DDBJ databases">
        <authorList>
            <person name="Grouzdev D.S."/>
            <person name="Krutkina M.S."/>
        </authorList>
    </citation>
    <scope>NUCLEOTIDE SEQUENCE [LARGE SCALE GENOMIC DNA]</scope>
    <source>
        <strain evidence="1 2">RmlP026</strain>
    </source>
</reference>
<dbReference type="EMBL" id="QYBB01000044">
    <property type="protein sequence ID" value="RYC29645.1"/>
    <property type="molecule type" value="Genomic_DNA"/>
</dbReference>
<name>A0A4Q2U4D6_9HYPH</name>
<organism evidence="1 2">
    <name type="scientific">Lichenibacterium minor</name>
    <dbReference type="NCBI Taxonomy" id="2316528"/>
    <lineage>
        <taxon>Bacteria</taxon>
        <taxon>Pseudomonadati</taxon>
        <taxon>Pseudomonadota</taxon>
        <taxon>Alphaproteobacteria</taxon>
        <taxon>Hyphomicrobiales</taxon>
        <taxon>Lichenihabitantaceae</taxon>
        <taxon>Lichenibacterium</taxon>
    </lineage>
</organism>
<dbReference type="AlphaFoldDB" id="A0A4Q2U4D6"/>
<sequence length="85" mass="8869">MADDTRLPHEILLAIARGEAVGDHTPTLAERMTAAKIAAPFYAPRLASVVHEAVGSGQVAQRVEIVIVNPEEPSGPAGAADRTCL</sequence>
<dbReference type="RefSeq" id="WP_129229201.1">
    <property type="nucleotide sequence ID" value="NZ_QYBB01000044.1"/>
</dbReference>